<dbReference type="EMBL" id="UPHM01000022">
    <property type="protein sequence ID" value="VAZ89746.1"/>
    <property type="molecule type" value="Genomic_DNA"/>
</dbReference>
<organism evidence="1 4">
    <name type="scientific">Mycobacterium persicum</name>
    <dbReference type="NCBI Taxonomy" id="1487726"/>
    <lineage>
        <taxon>Bacteria</taxon>
        <taxon>Bacillati</taxon>
        <taxon>Actinomycetota</taxon>
        <taxon>Actinomycetes</taxon>
        <taxon>Mycobacteriales</taxon>
        <taxon>Mycobacteriaceae</taxon>
        <taxon>Mycobacterium</taxon>
    </lineage>
</organism>
<dbReference type="Proteomes" id="UP000279331">
    <property type="component" value="Unassembled WGS sequence"/>
</dbReference>
<dbReference type="AlphaFoldDB" id="A0AB38UPI4"/>
<evidence type="ECO:0000313" key="3">
    <source>
        <dbReference type="Proteomes" id="UP000271464"/>
    </source>
</evidence>
<sequence>MRTMTVVRAELAPKFYFGDDAVLLAMDTAGVNTVLVTLVQAERQGYSRMAHDGKIHEFLIVPGAADIELHDDKVVWRFDDAKAMEIIELLTAMTHTTTGAGHYYVDISAPTQTLVLSRNEYV</sequence>
<dbReference type="EMBL" id="UPHL01000037">
    <property type="protein sequence ID" value="VAZ82582.1"/>
    <property type="molecule type" value="Genomic_DNA"/>
</dbReference>
<protein>
    <submittedName>
        <fullName evidence="1">Uncharacterized protein</fullName>
    </submittedName>
</protein>
<evidence type="ECO:0000313" key="2">
    <source>
        <dbReference type="EMBL" id="VAZ89746.1"/>
    </source>
</evidence>
<reference evidence="3 4" key="1">
    <citation type="submission" date="2018-09" db="EMBL/GenBank/DDBJ databases">
        <authorList>
            <person name="Tagini F."/>
        </authorList>
    </citation>
    <scope>NUCLEOTIDE SEQUENCE [LARGE SCALE GENOMIC DNA]</scope>
    <source>
        <strain evidence="2 3">MK4</strain>
        <strain evidence="1 4">MK42</strain>
    </source>
</reference>
<evidence type="ECO:0000313" key="4">
    <source>
        <dbReference type="Proteomes" id="UP000279331"/>
    </source>
</evidence>
<dbReference type="Proteomes" id="UP000271464">
    <property type="component" value="Unassembled WGS sequence"/>
</dbReference>
<keyword evidence="3" id="KW-1185">Reference proteome</keyword>
<name>A0AB38UPI4_9MYCO</name>
<comment type="caution">
    <text evidence="1">The sequence shown here is derived from an EMBL/GenBank/DDBJ whole genome shotgun (WGS) entry which is preliminary data.</text>
</comment>
<proteinExistence type="predicted"/>
<accession>A0AB38UPI4</accession>
<evidence type="ECO:0000313" key="1">
    <source>
        <dbReference type="EMBL" id="VAZ82582.1"/>
    </source>
</evidence>
<gene>
    <name evidence="1" type="ORF">LAUMK42_01390</name>
    <name evidence="2" type="ORF">LAUMK4_01176</name>
</gene>